<evidence type="ECO:0000256" key="10">
    <source>
        <dbReference type="ARBA" id="ARBA00023136"/>
    </source>
</evidence>
<evidence type="ECO:0000259" key="21">
    <source>
        <dbReference type="PROSITE" id="PS50923"/>
    </source>
</evidence>
<dbReference type="PROSITE" id="PS50923">
    <property type="entry name" value="SUSHI"/>
    <property type="match status" value="4"/>
</dbReference>
<organism evidence="22">
    <name type="scientific">Pan troglodytes</name>
    <name type="common">Chimpanzee</name>
    <dbReference type="NCBI Taxonomy" id="9598"/>
    <lineage>
        <taxon>Eukaryota</taxon>
        <taxon>Metazoa</taxon>
        <taxon>Chordata</taxon>
        <taxon>Craniata</taxon>
        <taxon>Vertebrata</taxon>
        <taxon>Euteleostomi</taxon>
        <taxon>Mammalia</taxon>
        <taxon>Eutheria</taxon>
        <taxon>Euarchontoglires</taxon>
        <taxon>Primates</taxon>
        <taxon>Haplorrhini</taxon>
        <taxon>Catarrhini</taxon>
        <taxon>Hominidae</taxon>
        <taxon>Pan</taxon>
    </lineage>
</organism>
<feature type="compositionally biased region" description="Polar residues" evidence="18">
    <location>
        <begin position="466"/>
        <end position="505"/>
    </location>
</feature>
<evidence type="ECO:0000256" key="8">
    <source>
        <dbReference type="ARBA" id="ARBA00022859"/>
    </source>
</evidence>
<dbReference type="InterPro" id="IPR035976">
    <property type="entry name" value="Sushi/SCR/CCP_sf"/>
</dbReference>
<dbReference type="GO" id="GO:0006958">
    <property type="term" value="P:complement activation, classical pathway"/>
    <property type="evidence" value="ECO:0007669"/>
    <property type="project" value="UniProtKB-KW"/>
</dbReference>
<dbReference type="SUPFAM" id="SSF57535">
    <property type="entry name" value="Complement control module/SCR domain"/>
    <property type="match status" value="4"/>
</dbReference>
<keyword evidence="20" id="KW-0732">Signal</keyword>
<evidence type="ECO:0000256" key="13">
    <source>
        <dbReference type="ARBA" id="ARBA00023288"/>
    </source>
</evidence>
<feature type="domain" description="Sushi" evidence="21">
    <location>
        <begin position="96"/>
        <end position="160"/>
    </location>
</feature>
<evidence type="ECO:0000256" key="18">
    <source>
        <dbReference type="SAM" id="MobiDB-lite"/>
    </source>
</evidence>
<feature type="domain" description="Sushi" evidence="21">
    <location>
        <begin position="161"/>
        <end position="222"/>
    </location>
</feature>
<evidence type="ECO:0000313" key="22">
    <source>
        <dbReference type="EMBL" id="PNJ00351.1"/>
    </source>
</evidence>
<keyword evidence="4" id="KW-0399">Innate immunity</keyword>
<keyword evidence="19" id="KW-1133">Transmembrane helix</keyword>
<dbReference type="GO" id="GO:0002822">
    <property type="term" value="P:regulation of adaptive immune response based on somatic recombination of immune receptors built from immunoglobulin superfamily domains"/>
    <property type="evidence" value="ECO:0007669"/>
    <property type="project" value="UniProtKB-ARBA"/>
</dbReference>
<feature type="signal peptide" evidence="20">
    <location>
        <begin position="1"/>
        <end position="34"/>
    </location>
</feature>
<keyword evidence="11" id="KW-1015">Disulfide bond</keyword>
<feature type="transmembrane region" description="Helical" evidence="19">
    <location>
        <begin position="529"/>
        <end position="550"/>
    </location>
</feature>
<dbReference type="InterPro" id="IPR000436">
    <property type="entry name" value="Sushi_SCR_CCP_dom"/>
</dbReference>
<dbReference type="InterPro" id="IPR050350">
    <property type="entry name" value="Compl-Cell_Adhes-Reg"/>
</dbReference>
<keyword evidence="12" id="KW-0325">Glycoprotein</keyword>
<evidence type="ECO:0000256" key="5">
    <source>
        <dbReference type="ARBA" id="ARBA00022622"/>
    </source>
</evidence>
<feature type="domain" description="Sushi" evidence="21">
    <location>
        <begin position="223"/>
        <end position="285"/>
    </location>
</feature>
<sequence>MTVARPRVPAALPLLGELPRLLLLVLLCLPAVWGDCGLPPEVPNAQPALEGRTSFPEDTVITYKCEESFVKIPGEKDSVICLKGSQWSDIEEFCNRSCEVPTRLNSASLKQPYITQNYFPVGTVVEYECRPGYRREPSLSTKLTCLQNLKWSTAVEFCKKKSCPNPGEIRNGQIDVPDGILFGATISFSCNTGYKLFGSTSSFCLISGSSVQWSDPLPECREIHCPAPPQIDNGIIQGERDHYGYRQSVTYACNKGFTMIGEHSIYCTVNNDEGEWSGPPPECRGKSLTSKVPPTVQKPTTVNVPTTEVSPTSQKTTTKTTTPNAQGTETPSVLQKHTTENVSAKRTPPTPQKPTTVNVLATIVTPTPQKPTTINVPATGVSSTPQRHTIVNVSATGTLPTLQKPTRANDSATKSPAAAQTSFISKTLSTKTPSAAQNPMMTNASATQATLTAQRFTTAKVAFTQSPPAARKSTNVHSPVTNGLKSTQRFPSAHITATRSTPVSRTTKHFHETTPNKGSGTTSGTTRLLSGHTCFTLTGLLGMLVTVGLLT</sequence>
<feature type="compositionally biased region" description="Polar residues" evidence="18">
    <location>
        <begin position="287"/>
        <end position="309"/>
    </location>
</feature>
<feature type="region of interest" description="Disordered" evidence="18">
    <location>
        <begin position="466"/>
        <end position="525"/>
    </location>
</feature>
<evidence type="ECO:0000256" key="16">
    <source>
        <dbReference type="ARBA" id="ARBA00070931"/>
    </source>
</evidence>
<proteinExistence type="inferred from homology"/>
<dbReference type="PANTHER" id="PTHR19325">
    <property type="entry name" value="COMPLEMENT COMPONENT-RELATED SUSHI DOMAIN-CONTAINING"/>
    <property type="match status" value="1"/>
</dbReference>
<evidence type="ECO:0000256" key="19">
    <source>
        <dbReference type="SAM" id="Phobius"/>
    </source>
</evidence>
<dbReference type="CDD" id="cd00033">
    <property type="entry name" value="CCP"/>
    <property type="match status" value="4"/>
</dbReference>
<evidence type="ECO:0000256" key="15">
    <source>
        <dbReference type="ARBA" id="ARBA00062991"/>
    </source>
</evidence>
<evidence type="ECO:0000256" key="2">
    <source>
        <dbReference type="ARBA" id="ARBA00010908"/>
    </source>
</evidence>
<feature type="region of interest" description="Disordered" evidence="18">
    <location>
        <begin position="276"/>
        <end position="355"/>
    </location>
</feature>
<keyword evidence="3" id="KW-1003">Cell membrane</keyword>
<feature type="chain" id="PRO_5014360250" description="Complement decay-accelerating factor" evidence="20">
    <location>
        <begin position="35"/>
        <end position="551"/>
    </location>
</feature>
<comment type="caution">
    <text evidence="22">The sequence shown here is derived from an EMBL/GenBank/DDBJ whole genome shotgun (WGS) entry which is preliminary data.</text>
</comment>
<evidence type="ECO:0000256" key="6">
    <source>
        <dbReference type="ARBA" id="ARBA00022659"/>
    </source>
</evidence>
<evidence type="ECO:0000256" key="4">
    <source>
        <dbReference type="ARBA" id="ARBA00022588"/>
    </source>
</evidence>
<reference evidence="22" key="1">
    <citation type="submission" date="2017-12" db="EMBL/GenBank/DDBJ databases">
        <title>High-resolution comparative analysis of great ape genomes.</title>
        <authorList>
            <person name="Pollen A."/>
            <person name="Hastie A."/>
            <person name="Hormozdiari F."/>
            <person name="Dougherty M."/>
            <person name="Liu R."/>
            <person name="Chaisson M."/>
            <person name="Hoppe E."/>
            <person name="Hill C."/>
            <person name="Pang A."/>
            <person name="Hillier L."/>
            <person name="Baker C."/>
            <person name="Armstrong J."/>
            <person name="Shendure J."/>
            <person name="Paten B."/>
            <person name="Wilson R."/>
            <person name="Chao H."/>
            <person name="Schneider V."/>
            <person name="Ventura M."/>
            <person name="Kronenberg Z."/>
            <person name="Murali S."/>
            <person name="Gordon D."/>
            <person name="Cantsilieris S."/>
            <person name="Munson K."/>
            <person name="Nelson B."/>
            <person name="Raja A."/>
            <person name="Underwood J."/>
            <person name="Diekhans M."/>
            <person name="Fiddes I."/>
            <person name="Haussler D."/>
            <person name="Eichler E."/>
        </authorList>
    </citation>
    <scope>NUCLEOTIDE SEQUENCE [LARGE SCALE GENOMIC DNA]</scope>
    <source>
        <strain evidence="22">Yerkes chimp pedigree #C0471</strain>
    </source>
</reference>
<feature type="compositionally biased region" description="Polar residues" evidence="18">
    <location>
        <begin position="324"/>
        <end position="344"/>
    </location>
</feature>
<comment type="caution">
    <text evidence="17">Lacks conserved residue(s) required for the propagation of feature annotation.</text>
</comment>
<dbReference type="GO" id="GO:0046718">
    <property type="term" value="P:symbiont entry into host cell"/>
    <property type="evidence" value="ECO:0007669"/>
    <property type="project" value="UniProtKB-ARBA"/>
</dbReference>
<dbReference type="SMART" id="SM00032">
    <property type="entry name" value="CCP"/>
    <property type="match status" value="4"/>
</dbReference>
<keyword evidence="13" id="KW-0449">Lipoprotein</keyword>
<accession>A0A2J8QVP9</accession>
<dbReference type="PANTHER" id="PTHR19325:SF317">
    <property type="entry name" value="COMPLEMENT DECAY-ACCELERATING FACTOR"/>
    <property type="match status" value="1"/>
</dbReference>
<dbReference type="GO" id="GO:0030449">
    <property type="term" value="P:regulation of complement activation"/>
    <property type="evidence" value="ECO:0007669"/>
    <property type="project" value="UniProtKB-ARBA"/>
</dbReference>
<dbReference type="EMBL" id="NBAG03000011">
    <property type="protein sequence ID" value="PNJ00351.1"/>
    <property type="molecule type" value="Genomic_DNA"/>
</dbReference>
<dbReference type="FunFam" id="2.10.70.10:FF:000078">
    <property type="entry name" value="Complement decay-accelerating factor"/>
    <property type="match status" value="1"/>
</dbReference>
<protein>
    <recommendedName>
        <fullName evidence="16">Complement decay-accelerating factor</fullName>
    </recommendedName>
</protein>
<evidence type="ECO:0000256" key="17">
    <source>
        <dbReference type="PROSITE-ProRule" id="PRU00302"/>
    </source>
</evidence>
<dbReference type="GO" id="GO:0098552">
    <property type="term" value="C:side of membrane"/>
    <property type="evidence" value="ECO:0007669"/>
    <property type="project" value="UniProtKB-KW"/>
</dbReference>
<feature type="region of interest" description="Disordered" evidence="18">
    <location>
        <begin position="400"/>
        <end position="420"/>
    </location>
</feature>
<evidence type="ECO:0000256" key="12">
    <source>
        <dbReference type="ARBA" id="ARBA00023180"/>
    </source>
</evidence>
<dbReference type="GO" id="GO:0045087">
    <property type="term" value="P:innate immune response"/>
    <property type="evidence" value="ECO:0007669"/>
    <property type="project" value="UniProtKB-KW"/>
</dbReference>
<dbReference type="FunFam" id="2.10.70.10:FF:000008">
    <property type="entry name" value="Complement receptor type 1"/>
    <property type="match status" value="1"/>
</dbReference>
<dbReference type="FunFam" id="2.10.70.10:FF:000055">
    <property type="entry name" value="Complement decay-accelerating factor, GPI-anchored"/>
    <property type="match status" value="1"/>
</dbReference>
<keyword evidence="6 17" id="KW-0768">Sushi</keyword>
<evidence type="ECO:0000256" key="14">
    <source>
        <dbReference type="ARBA" id="ARBA00045541"/>
    </source>
</evidence>
<evidence type="ECO:0000256" key="3">
    <source>
        <dbReference type="ARBA" id="ARBA00022475"/>
    </source>
</evidence>
<keyword evidence="8" id="KW-0391">Immunity</keyword>
<dbReference type="GO" id="GO:0002706">
    <property type="term" value="P:regulation of lymphocyte mediated immunity"/>
    <property type="evidence" value="ECO:0007669"/>
    <property type="project" value="UniProtKB-ARBA"/>
</dbReference>
<comment type="subcellular location">
    <subcellularLocation>
        <location evidence="1">Cell membrane</location>
        <topology evidence="1">Lipid-anchor</topology>
        <topology evidence="1">GPI-anchor</topology>
    </subcellularLocation>
</comment>
<dbReference type="GO" id="GO:0009986">
    <property type="term" value="C:cell surface"/>
    <property type="evidence" value="ECO:0007669"/>
    <property type="project" value="UniProtKB-ARBA"/>
</dbReference>
<dbReference type="GO" id="GO:0005886">
    <property type="term" value="C:plasma membrane"/>
    <property type="evidence" value="ECO:0007669"/>
    <property type="project" value="UniProtKB-SubCell"/>
</dbReference>
<keyword evidence="10 19" id="KW-0472">Membrane</keyword>
<comment type="subunit">
    <text evidence="15">Monomer (major form) and non-disulfide-linked, covalent homodimer (minor form). Interacts with ADGRE5.</text>
</comment>
<comment type="similarity">
    <text evidence="2">Belongs to the receptors of complement activation (RCA) family.</text>
</comment>
<keyword evidence="5" id="KW-0336">GPI-anchor</keyword>
<name>A0A2J8QVP9_PANTR</name>
<evidence type="ECO:0000256" key="1">
    <source>
        <dbReference type="ARBA" id="ARBA00004609"/>
    </source>
</evidence>
<comment type="function">
    <text evidence="14">This protein recognizes C4b and C3b fragments that condense with cell-surface hydroxyl or amino groups when nascent C4b and C3b are locally generated during C4 and c3 activation. Interaction of daf with cell-associated C4b and C3b polypeptides interferes with their ability to catalyze the conversion of C2 and factor B to enzymatically active C2a and Bb and thereby prevents the formation of C4b2a and C3bBb, the amplification convertases of the complement cascade. Inhibits complement activation by destabilizing and preventing the formation of C3 and C5 convertases, which prevents complement damage.</text>
</comment>
<gene>
    <name evidence="22" type="ORF">CK820_G0012779</name>
</gene>
<dbReference type="Pfam" id="PF00084">
    <property type="entry name" value="Sushi"/>
    <property type="match status" value="4"/>
</dbReference>
<evidence type="ECO:0000256" key="20">
    <source>
        <dbReference type="SAM" id="SignalP"/>
    </source>
</evidence>
<evidence type="ECO:0000256" key="7">
    <source>
        <dbReference type="ARBA" id="ARBA00022737"/>
    </source>
</evidence>
<dbReference type="FunFam" id="2.10.70.10:FF:000079">
    <property type="entry name" value="Complement decay-accelerating factor"/>
    <property type="match status" value="1"/>
</dbReference>
<feature type="compositionally biased region" description="Low complexity" evidence="18">
    <location>
        <begin position="310"/>
        <end position="323"/>
    </location>
</feature>
<dbReference type="STRING" id="9598.ENSPTRP00000056033"/>
<dbReference type="AlphaFoldDB" id="A0A2J8QVP9"/>
<dbReference type="Gene3D" id="2.10.70.10">
    <property type="entry name" value="Complement Module, domain 1"/>
    <property type="match status" value="4"/>
</dbReference>
<evidence type="ECO:0000256" key="11">
    <source>
        <dbReference type="ARBA" id="ARBA00023157"/>
    </source>
</evidence>
<keyword evidence="7" id="KW-0677">Repeat</keyword>
<keyword evidence="19" id="KW-0812">Transmembrane</keyword>
<keyword evidence="9" id="KW-0180">Complement pathway</keyword>
<evidence type="ECO:0000256" key="9">
    <source>
        <dbReference type="ARBA" id="ARBA00022875"/>
    </source>
</evidence>
<feature type="domain" description="Sushi" evidence="21">
    <location>
        <begin position="34"/>
        <end position="94"/>
    </location>
</feature>